<comment type="similarity">
    <text evidence="2">Belongs to the glycosyl hydrolase 5 (cellulase A) family.</text>
</comment>
<dbReference type="SUPFAM" id="SSF51445">
    <property type="entry name" value="(Trans)glycosidases"/>
    <property type="match status" value="1"/>
</dbReference>
<comment type="catalytic activity">
    <reaction evidence="1">
        <text>Random hydrolysis of (1-&gt;4)-beta-D-mannosidic linkages in mannans, galactomannans and glucomannans.</text>
        <dbReference type="EC" id="3.2.1.78"/>
    </reaction>
</comment>
<protein>
    <recommendedName>
        <fullName evidence="3">mannan endo-1,4-beta-mannosidase</fullName>
        <ecNumber evidence="3">3.2.1.78</ecNumber>
    </recommendedName>
</protein>
<gene>
    <name evidence="7" type="ORF">K7432_004501</name>
</gene>
<dbReference type="EC" id="3.2.1.78" evidence="3"/>
<organism evidence="7 8">
    <name type="scientific">Basidiobolus ranarum</name>
    <dbReference type="NCBI Taxonomy" id="34480"/>
    <lineage>
        <taxon>Eukaryota</taxon>
        <taxon>Fungi</taxon>
        <taxon>Fungi incertae sedis</taxon>
        <taxon>Zoopagomycota</taxon>
        <taxon>Entomophthoromycotina</taxon>
        <taxon>Basidiobolomycetes</taxon>
        <taxon>Basidiobolales</taxon>
        <taxon>Basidiobolaceae</taxon>
        <taxon>Basidiobolus</taxon>
    </lineage>
</organism>
<comment type="caution">
    <text evidence="7">The sequence shown here is derived from an EMBL/GenBank/DDBJ whole genome shotgun (WGS) entry which is preliminary data.</text>
</comment>
<evidence type="ECO:0000256" key="3">
    <source>
        <dbReference type="ARBA" id="ARBA00012706"/>
    </source>
</evidence>
<evidence type="ECO:0000313" key="8">
    <source>
        <dbReference type="Proteomes" id="UP001479436"/>
    </source>
</evidence>
<evidence type="ECO:0000256" key="2">
    <source>
        <dbReference type="ARBA" id="ARBA00005641"/>
    </source>
</evidence>
<dbReference type="Pfam" id="PF26410">
    <property type="entry name" value="GH5_mannosidase"/>
    <property type="match status" value="1"/>
</dbReference>
<keyword evidence="4" id="KW-0378">Hydrolase</keyword>
<dbReference type="InterPro" id="IPR045053">
    <property type="entry name" value="MAN-like"/>
</dbReference>
<evidence type="ECO:0000313" key="7">
    <source>
        <dbReference type="EMBL" id="KAK9719874.1"/>
    </source>
</evidence>
<keyword evidence="5" id="KW-0326">Glycosidase</keyword>
<dbReference type="PANTHER" id="PTHR31451:SF40">
    <property type="entry name" value="GLYCOSIDE HYDROLASE FAMILY 5 DOMAIN-CONTAINING PROTEIN"/>
    <property type="match status" value="1"/>
</dbReference>
<sequence length="402" mass="46985">MENRVRSSKEYISVKGSEFYLNGESFRVIGMNFWSAMNLGCKKENLGDLPRLRRELDFLAELGVNTLRIICGSEGPKTEPYRIKVPLMPQEGLYDEEVWLGLDTLLVELDKRNLKAIMVLSNFWFWSGGFGQMLNWSTKKPIPYDWDTFEAWCIEFYNDPKAQEIYLNHIQTVLTRINQINGKKYSEDTTVMAWELANEPRQAKSKWVKKVGRFIRQLDPVHLVSLGQEAIAGKEDFLEVHGVEEIDFTTLHIWVQNWGIYDPTDGSEEHLETAVNWALERYRDVASWSHELNKPLIFEEYGMARDGWLPTKNIYDPNTPTSNRDRYFQVLMDETVELMKEKKSMGQMIWSWAGEGRPTDEEPRWLGDPPHEPPGWYSIFNTDDTTLKIIREHAEKVRVSMK</sequence>
<dbReference type="PANTHER" id="PTHR31451">
    <property type="match status" value="1"/>
</dbReference>
<keyword evidence="8" id="KW-1185">Reference proteome</keyword>
<name>A0ABR2W4J4_9FUNG</name>
<evidence type="ECO:0000259" key="6">
    <source>
        <dbReference type="Pfam" id="PF26410"/>
    </source>
</evidence>
<evidence type="ECO:0000256" key="1">
    <source>
        <dbReference type="ARBA" id="ARBA00001678"/>
    </source>
</evidence>
<evidence type="ECO:0000256" key="5">
    <source>
        <dbReference type="ARBA" id="ARBA00023295"/>
    </source>
</evidence>
<dbReference type="EMBL" id="JASJQH010007031">
    <property type="protein sequence ID" value="KAK9719874.1"/>
    <property type="molecule type" value="Genomic_DNA"/>
</dbReference>
<reference evidence="7 8" key="1">
    <citation type="submission" date="2023-04" db="EMBL/GenBank/DDBJ databases">
        <title>Genome of Basidiobolus ranarum AG-B5.</title>
        <authorList>
            <person name="Stajich J.E."/>
            <person name="Carter-House D."/>
            <person name="Gryganskyi A."/>
        </authorList>
    </citation>
    <scope>NUCLEOTIDE SEQUENCE [LARGE SCALE GENOMIC DNA]</scope>
    <source>
        <strain evidence="7 8">AG-B5</strain>
    </source>
</reference>
<dbReference type="Gene3D" id="3.20.20.80">
    <property type="entry name" value="Glycosidases"/>
    <property type="match status" value="1"/>
</dbReference>
<evidence type="ECO:0000256" key="4">
    <source>
        <dbReference type="ARBA" id="ARBA00022801"/>
    </source>
</evidence>
<accession>A0ABR2W4J4</accession>
<feature type="domain" description="Glycoside hydrolase family 5" evidence="6">
    <location>
        <begin position="10"/>
        <end position="399"/>
    </location>
</feature>
<dbReference type="InterPro" id="IPR001547">
    <property type="entry name" value="Glyco_hydro_5"/>
</dbReference>
<proteinExistence type="inferred from homology"/>
<dbReference type="InterPro" id="IPR017853">
    <property type="entry name" value="GH"/>
</dbReference>
<dbReference type="Proteomes" id="UP001479436">
    <property type="component" value="Unassembled WGS sequence"/>
</dbReference>